<proteinExistence type="predicted"/>
<dbReference type="EMBL" id="CACQ02004550">
    <property type="protein sequence ID" value="CCF41203.1"/>
    <property type="molecule type" value="Genomic_DNA"/>
</dbReference>
<dbReference type="AlphaFoldDB" id="H1VLV0"/>
<organism evidence="1 2">
    <name type="scientific">Colletotrichum higginsianum (strain IMI 349063)</name>
    <name type="common">Crucifer anthracnose fungus</name>
    <dbReference type="NCBI Taxonomy" id="759273"/>
    <lineage>
        <taxon>Eukaryota</taxon>
        <taxon>Fungi</taxon>
        <taxon>Dikarya</taxon>
        <taxon>Ascomycota</taxon>
        <taxon>Pezizomycotina</taxon>
        <taxon>Sordariomycetes</taxon>
        <taxon>Hypocreomycetidae</taxon>
        <taxon>Glomerellales</taxon>
        <taxon>Glomerellaceae</taxon>
        <taxon>Colletotrichum</taxon>
        <taxon>Colletotrichum destructivum species complex</taxon>
    </lineage>
</organism>
<sequence>MHPTGLISYLYRSQRLPPRRLPPLLASSITACSHSQHSHSQHTNTYIHAWPVSILGGHGYY</sequence>
<evidence type="ECO:0000313" key="2">
    <source>
        <dbReference type="Proteomes" id="UP000007174"/>
    </source>
</evidence>
<gene>
    <name evidence="1" type="ORF">CH063_11560</name>
</gene>
<protein>
    <submittedName>
        <fullName evidence="1">Uncharacterized protein</fullName>
    </submittedName>
</protein>
<reference evidence="2" key="1">
    <citation type="journal article" date="2012" name="Nat. Genet.">
        <title>Lifestyle transitions in plant pathogenic Colletotrichum fungi deciphered by genome and transcriptome analyses.</title>
        <authorList>
            <person name="O'Connell R.J."/>
            <person name="Thon M.R."/>
            <person name="Hacquard S."/>
            <person name="Amyotte S.G."/>
            <person name="Kleemann J."/>
            <person name="Torres M.F."/>
            <person name="Damm U."/>
            <person name="Buiate E.A."/>
            <person name="Epstein L."/>
            <person name="Alkan N."/>
            <person name="Altmueller J."/>
            <person name="Alvarado-Balderrama L."/>
            <person name="Bauser C.A."/>
            <person name="Becker C."/>
            <person name="Birren B.W."/>
            <person name="Chen Z."/>
            <person name="Choi J."/>
            <person name="Crouch J.A."/>
            <person name="Duvick J.P."/>
            <person name="Farman M.A."/>
            <person name="Gan P."/>
            <person name="Heiman D."/>
            <person name="Henrissat B."/>
            <person name="Howard R.J."/>
            <person name="Kabbage M."/>
            <person name="Koch C."/>
            <person name="Kracher B."/>
            <person name="Kubo Y."/>
            <person name="Law A.D."/>
            <person name="Lebrun M.-H."/>
            <person name="Lee Y.-H."/>
            <person name="Miyara I."/>
            <person name="Moore N."/>
            <person name="Neumann U."/>
            <person name="Nordstroem K."/>
            <person name="Panaccione D.G."/>
            <person name="Panstruga R."/>
            <person name="Place M."/>
            <person name="Proctor R.H."/>
            <person name="Prusky D."/>
            <person name="Rech G."/>
            <person name="Reinhardt R."/>
            <person name="Rollins J.A."/>
            <person name="Rounsley S."/>
            <person name="Schardl C.L."/>
            <person name="Schwartz D.C."/>
            <person name="Shenoy N."/>
            <person name="Shirasu K."/>
            <person name="Sikhakolli U.R."/>
            <person name="Stueber K."/>
            <person name="Sukno S.A."/>
            <person name="Sweigard J.A."/>
            <person name="Takano Y."/>
            <person name="Takahara H."/>
            <person name="Trail F."/>
            <person name="van der Does H.C."/>
            <person name="Voll L.M."/>
            <person name="Will I."/>
            <person name="Young S."/>
            <person name="Zeng Q."/>
            <person name="Zhang J."/>
            <person name="Zhou S."/>
            <person name="Dickman M.B."/>
            <person name="Schulze-Lefert P."/>
            <person name="Ver Loren van Themaat E."/>
            <person name="Ma L.-J."/>
            <person name="Vaillancourt L.J."/>
        </authorList>
    </citation>
    <scope>NUCLEOTIDE SEQUENCE [LARGE SCALE GENOMIC DNA]</scope>
    <source>
        <strain evidence="2">IMI 349063</strain>
    </source>
</reference>
<dbReference type="Proteomes" id="UP000007174">
    <property type="component" value="Unassembled WGS sequence"/>
</dbReference>
<evidence type="ECO:0000313" key="1">
    <source>
        <dbReference type="EMBL" id="CCF41203.1"/>
    </source>
</evidence>
<accession>H1VLV0</accession>
<name>H1VLV0_COLHI</name>
<dbReference type="HOGENOM" id="CLU_2922518_0_0_1"/>